<dbReference type="FunFam" id="3.40.605.10:FF:000007">
    <property type="entry name" value="NAD/NADP-dependent betaine aldehyde dehydrogenase"/>
    <property type="match status" value="1"/>
</dbReference>
<dbReference type="FunFam" id="3.40.309.10:FF:000012">
    <property type="entry name" value="Betaine aldehyde dehydrogenase"/>
    <property type="match status" value="1"/>
</dbReference>
<dbReference type="PANTHER" id="PTHR11699">
    <property type="entry name" value="ALDEHYDE DEHYDROGENASE-RELATED"/>
    <property type="match status" value="1"/>
</dbReference>
<keyword evidence="7" id="KW-1185">Reference proteome</keyword>
<dbReference type="eggNOG" id="COG1012">
    <property type="taxonomic scope" value="Bacteria"/>
</dbReference>
<dbReference type="InterPro" id="IPR029510">
    <property type="entry name" value="Ald_DH_CS_GLU"/>
</dbReference>
<dbReference type="InterPro" id="IPR016160">
    <property type="entry name" value="Ald_DH_CS_CYS"/>
</dbReference>
<dbReference type="SUPFAM" id="SSF53720">
    <property type="entry name" value="ALDH-like"/>
    <property type="match status" value="1"/>
</dbReference>
<protein>
    <submittedName>
        <fullName evidence="6">Aldehyde Dehydrogenase</fullName>
    </submittedName>
</protein>
<dbReference type="Proteomes" id="UP000001551">
    <property type="component" value="Chromosome"/>
</dbReference>
<evidence type="ECO:0000259" key="5">
    <source>
        <dbReference type="Pfam" id="PF00171"/>
    </source>
</evidence>
<proteinExistence type="inferred from homology"/>
<evidence type="ECO:0000256" key="3">
    <source>
        <dbReference type="PROSITE-ProRule" id="PRU10007"/>
    </source>
</evidence>
<dbReference type="AlphaFoldDB" id="E6U9G4"/>
<dbReference type="PROSITE" id="PS00687">
    <property type="entry name" value="ALDEHYDE_DEHYDR_GLU"/>
    <property type="match status" value="1"/>
</dbReference>
<evidence type="ECO:0000256" key="2">
    <source>
        <dbReference type="ARBA" id="ARBA00023002"/>
    </source>
</evidence>
<dbReference type="InterPro" id="IPR016161">
    <property type="entry name" value="Ald_DH/histidinol_DH"/>
</dbReference>
<dbReference type="Pfam" id="PF00171">
    <property type="entry name" value="Aldedh"/>
    <property type="match status" value="1"/>
</dbReference>
<evidence type="ECO:0000313" key="6">
    <source>
        <dbReference type="EMBL" id="ADU26155.1"/>
    </source>
</evidence>
<gene>
    <name evidence="6" type="ordered locus">Ethha_0578</name>
</gene>
<sequence length="494" mass="54002">MAVKKMYIDGKWVEGSSGKVIDIVNPATGNVFSQVYESSLDDTRQAIAAAKRSFYETREWRDMDSQKRGDLLLKIADKIEEHAAELAKLDTMDNGKPLREAEGDIDDGIHTFRYYAGLIKAPYGGAYDVNSNFGPMHAYTVREPVGVCAQITPWNYPFLMSVWKLAPALAAGNSVVFKPSPKAPLSTIRLFEIFEEIGLPKGCANLLQGDAEVGAELGQNTDVDMIAFTGSTRVGQSLMRAAAGNVKRIGLELGGKSPNVIFADADLDGAVEWAMIAIFFNQGEICSAGSRIIIEESIKDAFVKRLAERANAMTIGNGLDNPDIGPLITEKDMEKVLGYIHSGVEQGAMLVCGGERYTEGECASGFFVRPTIFDDCTSDMKIVREEIFGPVVTVQTFKTEAEAIALANDTEYGLAGAVFTSDVTRAMRVIREIRAGITWINCYNPTFNEAPWGGYKRSGIGRELGVHGLEEYQEIKQINLNLAPGPIGWYPERT</sequence>
<comment type="similarity">
    <text evidence="1 4">Belongs to the aldehyde dehydrogenase family.</text>
</comment>
<dbReference type="KEGG" id="eha:Ethha_0578"/>
<evidence type="ECO:0000313" key="7">
    <source>
        <dbReference type="Proteomes" id="UP000001551"/>
    </source>
</evidence>
<evidence type="ECO:0000256" key="4">
    <source>
        <dbReference type="RuleBase" id="RU003345"/>
    </source>
</evidence>
<organism evidence="6 7">
    <name type="scientific">Ethanoligenens harbinense (strain DSM 18485 / JCM 12961 / CGMCC 1.5033 / YUAN-3)</name>
    <dbReference type="NCBI Taxonomy" id="663278"/>
    <lineage>
        <taxon>Bacteria</taxon>
        <taxon>Bacillati</taxon>
        <taxon>Bacillota</taxon>
        <taxon>Clostridia</taxon>
        <taxon>Eubacteriales</taxon>
        <taxon>Oscillospiraceae</taxon>
        <taxon>Ethanoligenens</taxon>
    </lineage>
</organism>
<evidence type="ECO:0000256" key="1">
    <source>
        <dbReference type="ARBA" id="ARBA00009986"/>
    </source>
</evidence>
<feature type="domain" description="Aldehyde dehydrogenase" evidence="5">
    <location>
        <begin position="12"/>
        <end position="478"/>
    </location>
</feature>
<dbReference type="STRING" id="663278.Ethha_0578"/>
<dbReference type="EMBL" id="CP002400">
    <property type="protein sequence ID" value="ADU26155.1"/>
    <property type="molecule type" value="Genomic_DNA"/>
</dbReference>
<dbReference type="RefSeq" id="WP_013484527.1">
    <property type="nucleotide sequence ID" value="NC_014828.1"/>
</dbReference>
<dbReference type="InterPro" id="IPR015590">
    <property type="entry name" value="Aldehyde_DH_dom"/>
</dbReference>
<dbReference type="InterPro" id="IPR016163">
    <property type="entry name" value="Ald_DH_C"/>
</dbReference>
<dbReference type="GO" id="GO:0016620">
    <property type="term" value="F:oxidoreductase activity, acting on the aldehyde or oxo group of donors, NAD or NADP as acceptor"/>
    <property type="evidence" value="ECO:0007669"/>
    <property type="project" value="InterPro"/>
</dbReference>
<accession>E6U9G4</accession>
<dbReference type="Gene3D" id="3.40.309.10">
    <property type="entry name" value="Aldehyde Dehydrogenase, Chain A, domain 2"/>
    <property type="match status" value="1"/>
</dbReference>
<feature type="active site" evidence="3">
    <location>
        <position position="252"/>
    </location>
</feature>
<reference evidence="6 7" key="1">
    <citation type="submission" date="2010-12" db="EMBL/GenBank/DDBJ databases">
        <title>Complete sequence of Ethanoligenens harbinense YUAN-3.</title>
        <authorList>
            <person name="Lucas S."/>
            <person name="Copeland A."/>
            <person name="Lapidus A."/>
            <person name="Cheng J.-F."/>
            <person name="Bruce D."/>
            <person name="Goodwin L."/>
            <person name="Pitluck S."/>
            <person name="Chertkov O."/>
            <person name="Misra M."/>
            <person name="Detter J.C."/>
            <person name="Han C."/>
            <person name="Tapia R."/>
            <person name="Land M."/>
            <person name="Hauser L."/>
            <person name="Jeffries C."/>
            <person name="Kyrpides N."/>
            <person name="Ivanova N."/>
            <person name="Mikhailova N."/>
            <person name="Wang A."/>
            <person name="Mouttaki H."/>
            <person name="He Z."/>
            <person name="Zhou J."/>
            <person name="Hemme C.L."/>
            <person name="Woyke T."/>
        </authorList>
    </citation>
    <scope>NUCLEOTIDE SEQUENCE [LARGE SCALE GENOMIC DNA]</scope>
    <source>
        <strain evidence="7">DSM 18485 / JCM 12961 / CGMCC 1.5033 / YUAN-3</strain>
    </source>
</reference>
<dbReference type="Gene3D" id="3.40.605.10">
    <property type="entry name" value="Aldehyde Dehydrogenase, Chain A, domain 1"/>
    <property type="match status" value="1"/>
</dbReference>
<dbReference type="PROSITE" id="PS00070">
    <property type="entry name" value="ALDEHYDE_DEHYDR_CYS"/>
    <property type="match status" value="1"/>
</dbReference>
<dbReference type="InterPro" id="IPR016162">
    <property type="entry name" value="Ald_DH_N"/>
</dbReference>
<keyword evidence="2 4" id="KW-0560">Oxidoreductase</keyword>
<dbReference type="HOGENOM" id="CLU_005391_0_0_9"/>
<name>E6U9G4_ETHHY</name>